<evidence type="ECO:0000313" key="1">
    <source>
        <dbReference type="EMBL" id="GIP55936.1"/>
    </source>
</evidence>
<reference evidence="1 2" key="1">
    <citation type="submission" date="2021-03" db="EMBL/GenBank/DDBJ databases">
        <title>Antimicrobial resistance genes in bacteria isolated from Japanese honey, and their potential for conferring macrolide and lincosamide resistance in the American foulbrood pathogen Paenibacillus larvae.</title>
        <authorList>
            <person name="Okamoto M."/>
            <person name="Kumagai M."/>
            <person name="Kanamori H."/>
            <person name="Takamatsu D."/>
        </authorList>
    </citation>
    <scope>NUCLEOTIDE SEQUENCE [LARGE SCALE GENOMIC DNA]</scope>
    <source>
        <strain evidence="1 2">J42TS3</strain>
    </source>
</reference>
<comment type="caution">
    <text evidence="1">The sequence shown here is derived from an EMBL/GenBank/DDBJ whole genome shotgun (WGS) entry which is preliminary data.</text>
</comment>
<accession>A0ABQ4MIY1</accession>
<organism evidence="1 2">
    <name type="scientific">Paenibacillus vini</name>
    <dbReference type="NCBI Taxonomy" id="1476024"/>
    <lineage>
        <taxon>Bacteria</taxon>
        <taxon>Bacillati</taxon>
        <taxon>Bacillota</taxon>
        <taxon>Bacilli</taxon>
        <taxon>Bacillales</taxon>
        <taxon>Paenibacillaceae</taxon>
        <taxon>Paenibacillus</taxon>
    </lineage>
</organism>
<gene>
    <name evidence="1" type="ORF">J42TS3_49710</name>
</gene>
<dbReference type="EMBL" id="BOSL01000026">
    <property type="protein sequence ID" value="GIP55936.1"/>
    <property type="molecule type" value="Genomic_DNA"/>
</dbReference>
<dbReference type="RefSeq" id="WP_213656684.1">
    <property type="nucleotide sequence ID" value="NZ_BOSL01000026.1"/>
</dbReference>
<keyword evidence="2" id="KW-1185">Reference proteome</keyword>
<name>A0ABQ4MIY1_9BACL</name>
<proteinExistence type="predicted"/>
<protein>
    <submittedName>
        <fullName evidence="1">Uncharacterized protein</fullName>
    </submittedName>
</protein>
<evidence type="ECO:0000313" key="2">
    <source>
        <dbReference type="Proteomes" id="UP000679992"/>
    </source>
</evidence>
<dbReference type="Proteomes" id="UP000679992">
    <property type="component" value="Unassembled WGS sequence"/>
</dbReference>
<sequence length="83" mass="9616">MSRDWQLDMERCKDFTSMESKSVYIKALEYWLQQYAAEKERGDKAEELLKDALGCMVMFAGINEHTQRIAAGMASLYPKEEEA</sequence>